<keyword evidence="6" id="KW-0119">Carbohydrate metabolism</keyword>
<evidence type="ECO:0000256" key="1">
    <source>
        <dbReference type="ARBA" id="ARBA00005715"/>
    </source>
</evidence>
<keyword evidence="3" id="KW-0547">Nucleotide-binding</keyword>
<dbReference type="SUPFAM" id="SSF142764">
    <property type="entry name" value="YgbK-like"/>
    <property type="match status" value="2"/>
</dbReference>
<feature type="domain" description="Four-carbon acid sugar kinase nucleotide binding" evidence="9">
    <location>
        <begin position="313"/>
        <end position="471"/>
    </location>
</feature>
<dbReference type="Pfam" id="PF17042">
    <property type="entry name" value="NBD_C"/>
    <property type="match status" value="1"/>
</dbReference>
<dbReference type="GO" id="GO:0005524">
    <property type="term" value="F:ATP binding"/>
    <property type="evidence" value="ECO:0007669"/>
    <property type="project" value="UniProtKB-KW"/>
</dbReference>
<evidence type="ECO:0000313" key="11">
    <source>
        <dbReference type="Proteomes" id="UP000248764"/>
    </source>
</evidence>
<evidence type="ECO:0000313" key="10">
    <source>
        <dbReference type="EMBL" id="PZF80928.1"/>
    </source>
</evidence>
<keyword evidence="5" id="KW-0067">ATP-binding</keyword>
<dbReference type="AlphaFoldDB" id="A0A2W2BKS9"/>
<keyword evidence="11" id="KW-1185">Reference proteome</keyword>
<dbReference type="EMBL" id="POTW01000071">
    <property type="protein sequence ID" value="PZF80928.1"/>
    <property type="molecule type" value="Genomic_DNA"/>
</dbReference>
<dbReference type="Pfam" id="PF07005">
    <property type="entry name" value="SBD_N"/>
    <property type="match status" value="1"/>
</dbReference>
<reference evidence="10 11" key="1">
    <citation type="submission" date="2018-01" db="EMBL/GenBank/DDBJ databases">
        <title>Draft genome sequence of Jiangella sp. GTF31.</title>
        <authorList>
            <person name="Sahin N."/>
            <person name="Ay H."/>
            <person name="Saygin H."/>
        </authorList>
    </citation>
    <scope>NUCLEOTIDE SEQUENCE [LARGE SCALE GENOMIC DNA]</scope>
    <source>
        <strain evidence="10 11">GTF31</strain>
    </source>
</reference>
<comment type="similarity">
    <text evidence="1">Belongs to the four-carbon acid sugar kinase family.</text>
</comment>
<feature type="region of interest" description="Disordered" evidence="7">
    <location>
        <begin position="229"/>
        <end position="300"/>
    </location>
</feature>
<dbReference type="Proteomes" id="UP000248764">
    <property type="component" value="Unassembled WGS sequence"/>
</dbReference>
<dbReference type="Gene3D" id="3.40.980.20">
    <property type="entry name" value="Four-carbon acid sugar kinase, nucleotide binding domain"/>
    <property type="match status" value="1"/>
</dbReference>
<dbReference type="InterPro" id="IPR031475">
    <property type="entry name" value="NBD_C"/>
</dbReference>
<dbReference type="InterPro" id="IPR042213">
    <property type="entry name" value="NBD_C_sf"/>
</dbReference>
<evidence type="ECO:0000256" key="3">
    <source>
        <dbReference type="ARBA" id="ARBA00022741"/>
    </source>
</evidence>
<sequence>MLLGVVADDVTGACDLAGVVTAAGLPTSVLLGPPSPSDVPAGGAACVVVALRSRTAPVEDAVAESVLAGRWLLAHGAHRLYQKYCSTFDSTAAGNIGPVADALAALVGGRSVGTPATPAVGRTVYQGHLFVDGRLLSESPLRDHPLTPMTDSDLVRLLSAQTERTVGLVRWPAAGVPSGETADHLLLDALIDADLDRHAAALAAGDDLLGGASGLAAALARHWAAGSGGAVADATTPPPVTNSPAATRPAAGAAAALPAESASGPDTGSGAARGQVPPGSGGTPPYGRAPTLDATSTGPAAGLPVLPAGGGRVVLAGSCSARTREQIATFSGPVVRLAVDDLAADAARGVAAAVEATLAALAEDPDRPVLVTTSLAPDELRAVQDRHGRDRAAALAEDALGAVARAVAEAGVRRLIVAGGETSGAVTRALGVRQVRVGDQVAPGVPWTISTGPRPLALLLKSGNFGPPDLFTTAWEVGP</sequence>
<protein>
    <recommendedName>
        <fullName evidence="12">Four-carbon acid sugar kinase family protein</fullName>
    </recommendedName>
</protein>
<dbReference type="InterPro" id="IPR010737">
    <property type="entry name" value="4-carb_acid_sugar_kinase_N"/>
</dbReference>
<evidence type="ECO:0000259" key="9">
    <source>
        <dbReference type="Pfam" id="PF17042"/>
    </source>
</evidence>
<accession>A0A2W2BKS9</accession>
<gene>
    <name evidence="10" type="ORF">C1I92_23455</name>
</gene>
<feature type="compositionally biased region" description="Low complexity" evidence="7">
    <location>
        <begin position="243"/>
        <end position="263"/>
    </location>
</feature>
<keyword evidence="4" id="KW-0418">Kinase</keyword>
<evidence type="ECO:0000256" key="7">
    <source>
        <dbReference type="SAM" id="MobiDB-lite"/>
    </source>
</evidence>
<organism evidence="10 11">
    <name type="scientific">Jiangella anatolica</name>
    <dbReference type="NCBI Taxonomy" id="2670374"/>
    <lineage>
        <taxon>Bacteria</taxon>
        <taxon>Bacillati</taxon>
        <taxon>Actinomycetota</taxon>
        <taxon>Actinomycetes</taxon>
        <taxon>Jiangellales</taxon>
        <taxon>Jiangellaceae</taxon>
        <taxon>Jiangella</taxon>
    </lineage>
</organism>
<evidence type="ECO:0000259" key="8">
    <source>
        <dbReference type="Pfam" id="PF07005"/>
    </source>
</evidence>
<evidence type="ECO:0000256" key="4">
    <source>
        <dbReference type="ARBA" id="ARBA00022777"/>
    </source>
</evidence>
<evidence type="ECO:0008006" key="12">
    <source>
        <dbReference type="Google" id="ProtNLM"/>
    </source>
</evidence>
<dbReference type="Gene3D" id="3.40.50.10840">
    <property type="entry name" value="Putative sugar-binding, N-terminal domain"/>
    <property type="match status" value="1"/>
</dbReference>
<comment type="caution">
    <text evidence="10">The sequence shown here is derived from an EMBL/GenBank/DDBJ whole genome shotgun (WGS) entry which is preliminary data.</text>
</comment>
<dbReference type="GO" id="GO:0016301">
    <property type="term" value="F:kinase activity"/>
    <property type="evidence" value="ECO:0007669"/>
    <property type="project" value="UniProtKB-KW"/>
</dbReference>
<dbReference type="InterPro" id="IPR037051">
    <property type="entry name" value="4-carb_acid_sugar_kinase_N_sf"/>
</dbReference>
<name>A0A2W2BKS9_9ACTN</name>
<proteinExistence type="inferred from homology"/>
<keyword evidence="2" id="KW-0808">Transferase</keyword>
<evidence type="ECO:0000256" key="5">
    <source>
        <dbReference type="ARBA" id="ARBA00022840"/>
    </source>
</evidence>
<feature type="domain" description="Four-carbon acid sugar kinase N-terminal" evidence="8">
    <location>
        <begin position="3"/>
        <end position="219"/>
    </location>
</feature>
<evidence type="ECO:0000256" key="2">
    <source>
        <dbReference type="ARBA" id="ARBA00022679"/>
    </source>
</evidence>
<evidence type="ECO:0000256" key="6">
    <source>
        <dbReference type="ARBA" id="ARBA00023277"/>
    </source>
</evidence>